<name>A0AAD7YBY7_MYTSE</name>
<feature type="region of interest" description="Disordered" evidence="1">
    <location>
        <begin position="911"/>
        <end position="946"/>
    </location>
</feature>
<keyword evidence="2" id="KW-0732">Signal</keyword>
<feature type="compositionally biased region" description="Polar residues" evidence="1">
    <location>
        <begin position="140"/>
        <end position="155"/>
    </location>
</feature>
<reference evidence="3" key="1">
    <citation type="submission" date="2023-03" db="EMBL/GenBank/DDBJ databases">
        <title>Chromosome-level genomes of two armyworms, Mythimna separata and Mythimna loreyi, provide insights into the biosynthesis and reception of sex pheromones.</title>
        <authorList>
            <person name="Zhao H."/>
        </authorList>
    </citation>
    <scope>NUCLEOTIDE SEQUENCE</scope>
    <source>
        <strain evidence="3">BeijingLab</strain>
        <tissue evidence="3">Pupa</tissue>
    </source>
</reference>
<dbReference type="Proteomes" id="UP001231518">
    <property type="component" value="Chromosome 22"/>
</dbReference>
<feature type="region of interest" description="Disordered" evidence="1">
    <location>
        <begin position="241"/>
        <end position="334"/>
    </location>
</feature>
<evidence type="ECO:0000313" key="4">
    <source>
        <dbReference type="Proteomes" id="UP001231518"/>
    </source>
</evidence>
<dbReference type="EMBL" id="JARGEI010000024">
    <property type="protein sequence ID" value="KAJ8709440.1"/>
    <property type="molecule type" value="Genomic_DNA"/>
</dbReference>
<proteinExistence type="predicted"/>
<keyword evidence="4" id="KW-1185">Reference proteome</keyword>
<organism evidence="3 4">
    <name type="scientific">Mythimna separata</name>
    <name type="common">Oriental armyworm</name>
    <name type="synonym">Pseudaletia separata</name>
    <dbReference type="NCBI Taxonomy" id="271217"/>
    <lineage>
        <taxon>Eukaryota</taxon>
        <taxon>Metazoa</taxon>
        <taxon>Ecdysozoa</taxon>
        <taxon>Arthropoda</taxon>
        <taxon>Hexapoda</taxon>
        <taxon>Insecta</taxon>
        <taxon>Pterygota</taxon>
        <taxon>Neoptera</taxon>
        <taxon>Endopterygota</taxon>
        <taxon>Lepidoptera</taxon>
        <taxon>Glossata</taxon>
        <taxon>Ditrysia</taxon>
        <taxon>Noctuoidea</taxon>
        <taxon>Noctuidae</taxon>
        <taxon>Noctuinae</taxon>
        <taxon>Hadenini</taxon>
        <taxon>Mythimna</taxon>
    </lineage>
</organism>
<evidence type="ECO:0000256" key="1">
    <source>
        <dbReference type="SAM" id="MobiDB-lite"/>
    </source>
</evidence>
<comment type="caution">
    <text evidence="3">The sequence shown here is derived from an EMBL/GenBank/DDBJ whole genome shotgun (WGS) entry which is preliminary data.</text>
</comment>
<dbReference type="AlphaFoldDB" id="A0AAD7YBY7"/>
<feature type="chain" id="PRO_5042246332" evidence="2">
    <location>
        <begin position="22"/>
        <end position="946"/>
    </location>
</feature>
<feature type="compositionally biased region" description="Polar residues" evidence="1">
    <location>
        <begin position="178"/>
        <end position="193"/>
    </location>
</feature>
<protein>
    <submittedName>
        <fullName evidence="3">Uncharacterized protein</fullName>
    </submittedName>
</protein>
<feature type="compositionally biased region" description="Low complexity" evidence="1">
    <location>
        <begin position="161"/>
        <end position="171"/>
    </location>
</feature>
<gene>
    <name evidence="3" type="ORF">PYW07_009266</name>
</gene>
<feature type="signal peptide" evidence="2">
    <location>
        <begin position="1"/>
        <end position="21"/>
    </location>
</feature>
<feature type="compositionally biased region" description="Basic and acidic residues" evidence="1">
    <location>
        <begin position="931"/>
        <end position="946"/>
    </location>
</feature>
<feature type="region of interest" description="Disordered" evidence="1">
    <location>
        <begin position="125"/>
        <end position="211"/>
    </location>
</feature>
<evidence type="ECO:0000256" key="2">
    <source>
        <dbReference type="SAM" id="SignalP"/>
    </source>
</evidence>
<sequence>MQAGVFGGICLLAFLLSEGRAEELELSKDANALQDEDKAKDNISLRKSGDLEVPSDLKNELSLGVAQTNFRANEGRSGDITESDGRRDSAISNAIAKSDGDGSASAYANSFSDSAQSAKARGASFNPFNEELGPYKPPGSSLSQADGQVTNSNPYDQRFNYPYPQSYPYQPEADNGLYQPSPNANLETDTGSYQRDPGYNPYGQGFNPAQVKNQADNGLFRQDRTYDTYGSELSTGQVQNQADNGLYQPGYNIQPNVNPYSQGSSFPQESGQGDRGEAAPTYSDSKPAASASTNVNSQGRYSNEYPSESPVRPGGYNPAEPQAPKQPDVNTSGQSLPIAFEDAESRVILPHEYVFPNKMPGGENVIQCTKENEFHHFWSRELECLVCICLNEYGVLQPVCASCGGCQNPPPKLPEIVPRLPESITVLPANPEPFEPIPMMPEPIPTVPQPEPTPEPFPVYPTPEPVTYPPAISFPEPVATLPPPPESARCNPLPTGVPFTNPLHPCQLCICRESLVSGKIDVQIQCKDNPQCIAPTDVTALPPIPDVPVPIPLPICEKFPEDVLFPHPTETCKLCKCAKSLSEEGIVEQQITCYPHPDCVPKVEPITEPAVPSLPIPVDPNQVKPTPEPTVLPPLREPNQTMEPVPLPEVVTVEPLPWPPITTTTPLPELPPPKPGPLPGPSPHESCRPFPPNQTFQHPWDDCQVCVCTEATAVGLITVEVNCYTKASCCIEPPDSVKEVNPGLTKKYVEPLNAVNSADGSQPATSTNKAPSAYPVSYSSPSGSVYPGSKPAADPLSTPSIVPYSSFVDHSSSYPYQPNYAAQYSQYSEYPPRLPVLPGTANNFGYPANYQYAQGDAVGNNYLPQGHFQPFDPRFQTVPAPSYPGMYQRAYDRPMFPPQLRDNYVKPPIPAIGGPGVQNLAPNFGLPQAYSKDRSGKADGPDDNSR</sequence>
<feature type="compositionally biased region" description="Pro residues" evidence="1">
    <location>
        <begin position="668"/>
        <end position="682"/>
    </location>
</feature>
<accession>A0AAD7YBY7</accession>
<feature type="compositionally biased region" description="Polar residues" evidence="1">
    <location>
        <begin position="290"/>
        <end position="306"/>
    </location>
</feature>
<evidence type="ECO:0000313" key="3">
    <source>
        <dbReference type="EMBL" id="KAJ8709440.1"/>
    </source>
</evidence>
<feature type="region of interest" description="Disordered" evidence="1">
    <location>
        <begin position="661"/>
        <end position="690"/>
    </location>
</feature>
<feature type="compositionally biased region" description="Polar residues" evidence="1">
    <location>
        <begin position="251"/>
        <end position="271"/>
    </location>
</feature>